<dbReference type="InterPro" id="IPR012334">
    <property type="entry name" value="Pectin_lyas_fold"/>
</dbReference>
<evidence type="ECO:0000313" key="3">
    <source>
        <dbReference type="EMBL" id="GBG21138.1"/>
    </source>
</evidence>
<sequence>MKQHTQTFWLTGGIFLLCLAEFSSTQAQNVPVADTTLPVNSVVNPPKDNISAITGGTVAGQNLFHSFQQFNIGEGQTADFVSPSAAIANILIRVTGGSRSQIMGTLSTSGLSNPNLFLINPKGIVFGENAQLDIRGSFVATTANAIEFRNQGFFSASVPNNPELLTVNPSAFLFNQIANQPIDSIQVNRASLSVDNGQNLLLVGGNVTLDKATLDAPDGRIELGGVAGSTTIGLNVEGNTLRSNYPTQVQRADVLLTNGSQINVTDKGGGSIAINAQNLDVLERSTLEAGIGRDLKSDGTPAGDITLDATEEMKISGKSFIRNDVDFEAVGNSGSIFIKAGSLSLTDGAKLENRLLGEGETKGIFVQANKFVSIANSSLTTSQNEETGVGNSGNINIQTGSLYLTNVSKLDTTTAREGRAGDVIIDAQNIVSVENSLISSDTFGLGDGGSIKITAGELTLTKGGVILSRTTGKGNAGTITINPVNAFSSVNISGVNPIPDNAFSSGLVTSTEKEGAGQGGNISVTTGELRVSDGGVLIARTRNASPGGNITVNVNTFEATSGGQVITSTFGTGRAGDITVTANDRVKISGSDPTYFDRFQQQLNPTIVDNDGSASGLLARVAGQETANAGNILVKARSISLDNQAMISATTTLGEGGNIELQPQDFLLMGGGSQISTTAGTQGAGGNGGNITIDAPNGFIVAKPNENSDITANAFSGSGGRVKINATKIFGIAPLTTEDLKRLRPTDLDPRELHTNDITAISQTRPDLSGIVDINTLNVDPYRGLINLPAVPVDTQVSQICEVRPGENESSFTITGRGGLPPNPTKDILILDVVKVDWVSLKPKGENHSSTTVSTQANNSSPAPIVEAQGWMINAKGEVVLTANAPTNTLHSSWQNLANCRSNF</sequence>
<name>A0A2R5FUK9_NOSCO</name>
<dbReference type="EMBL" id="BDUD01000001">
    <property type="protein sequence ID" value="GBG21138.1"/>
    <property type="molecule type" value="Genomic_DNA"/>
</dbReference>
<dbReference type="NCBIfam" id="TIGR01901">
    <property type="entry name" value="adhes_NPXG"/>
    <property type="match status" value="1"/>
</dbReference>
<feature type="domain" description="Filamentous haemagglutinin FhaB/tRNA nuclease CdiA-like TPS" evidence="2">
    <location>
        <begin position="34"/>
        <end position="149"/>
    </location>
</feature>
<evidence type="ECO:0000259" key="2">
    <source>
        <dbReference type="SMART" id="SM00912"/>
    </source>
</evidence>
<dbReference type="Gene3D" id="2.160.20.10">
    <property type="entry name" value="Single-stranded right-handed beta-helix, Pectin lyase-like"/>
    <property type="match status" value="3"/>
</dbReference>
<dbReference type="SUPFAM" id="SSF51126">
    <property type="entry name" value="Pectin lyase-like"/>
    <property type="match status" value="3"/>
</dbReference>
<dbReference type="InterPro" id="IPR011050">
    <property type="entry name" value="Pectin_lyase_fold/virulence"/>
</dbReference>
<accession>A0A2R5FUK9</accession>
<dbReference type="Pfam" id="PF05860">
    <property type="entry name" value="TPS"/>
    <property type="match status" value="1"/>
</dbReference>
<dbReference type="RefSeq" id="WP_109011096.1">
    <property type="nucleotide sequence ID" value="NZ_BDUD01000001.1"/>
</dbReference>
<keyword evidence="4" id="KW-1185">Reference proteome</keyword>
<dbReference type="AlphaFoldDB" id="A0A2R5FUK9"/>
<gene>
    <name evidence="3" type="ORF">NIES4072_48210</name>
</gene>
<proteinExistence type="predicted"/>
<dbReference type="InterPro" id="IPR008638">
    <property type="entry name" value="FhaB/CdiA-like_TPS"/>
</dbReference>
<dbReference type="Proteomes" id="UP000245124">
    <property type="component" value="Unassembled WGS sequence"/>
</dbReference>
<comment type="caution">
    <text evidence="3">The sequence shown here is derived from an EMBL/GenBank/DDBJ whole genome shotgun (WGS) entry which is preliminary data.</text>
</comment>
<keyword evidence="1" id="KW-0732">Signal</keyword>
<feature type="chain" id="PRO_5015319661" evidence="1">
    <location>
        <begin position="28"/>
        <end position="904"/>
    </location>
</feature>
<feature type="signal peptide" evidence="1">
    <location>
        <begin position="1"/>
        <end position="27"/>
    </location>
</feature>
<reference evidence="3 4" key="1">
    <citation type="submission" date="2017-06" db="EMBL/GenBank/DDBJ databases">
        <title>Genome sequencing of cyanobaciteial culture collection at National Institute for Environmental Studies (NIES).</title>
        <authorList>
            <person name="Hirose Y."/>
            <person name="Shimura Y."/>
            <person name="Fujisawa T."/>
            <person name="Nakamura Y."/>
            <person name="Kawachi M."/>
        </authorList>
    </citation>
    <scope>NUCLEOTIDE SEQUENCE [LARGE SCALE GENOMIC DNA]</scope>
    <source>
        <strain evidence="3 4">NIES-4072</strain>
    </source>
</reference>
<evidence type="ECO:0000256" key="1">
    <source>
        <dbReference type="SAM" id="SignalP"/>
    </source>
</evidence>
<dbReference type="OrthoDB" id="501088at2"/>
<dbReference type="SMART" id="SM00912">
    <property type="entry name" value="Haemagg_act"/>
    <property type="match status" value="1"/>
</dbReference>
<evidence type="ECO:0000313" key="4">
    <source>
        <dbReference type="Proteomes" id="UP000245124"/>
    </source>
</evidence>
<protein>
    <submittedName>
        <fullName evidence="3">Hemagglutination activity domain protein</fullName>
    </submittedName>
</protein>
<organism evidence="3 4">
    <name type="scientific">Nostoc commune NIES-4072</name>
    <dbReference type="NCBI Taxonomy" id="2005467"/>
    <lineage>
        <taxon>Bacteria</taxon>
        <taxon>Bacillati</taxon>
        <taxon>Cyanobacteriota</taxon>
        <taxon>Cyanophyceae</taxon>
        <taxon>Nostocales</taxon>
        <taxon>Nostocaceae</taxon>
        <taxon>Nostoc</taxon>
    </lineage>
</organism>